<reference evidence="5" key="1">
    <citation type="submission" date="2023-04" db="EMBL/GenBank/DDBJ databases">
        <title>Phytophthora lilii NBRC 32176.</title>
        <authorList>
            <person name="Ichikawa N."/>
            <person name="Sato H."/>
            <person name="Tonouchi N."/>
        </authorList>
    </citation>
    <scope>NUCLEOTIDE SEQUENCE</scope>
    <source>
        <strain evidence="5">NBRC 32176</strain>
    </source>
</reference>
<accession>A0A9W6YH10</accession>
<dbReference type="GO" id="GO:0008270">
    <property type="term" value="F:zinc ion binding"/>
    <property type="evidence" value="ECO:0007669"/>
    <property type="project" value="UniProtKB-KW"/>
</dbReference>
<evidence type="ECO:0000313" key="5">
    <source>
        <dbReference type="EMBL" id="GMF64558.1"/>
    </source>
</evidence>
<sequence length="345" mass="38931">MATSLSEGSGTLYSYGKGITQTVGSHGEIAANWVCMVCTCCNDSAAVVCSSCGVPYRPDRFDFEPGSPADSTADPPASATDDELFYPISGKYYMSKSVTREGAYVTTKKKWNVALINDSRQTPLGKQYRVLWLSRYVATRRYYQRTWEPEKQLRRDGFGASLDLVDQFKLSGYRRFSEWWPSDEGGKNAVGADTLGLCMFNALRRAAELAGRPDVITQDDIDAFVAAELQDHGVDLHRGTSWNVVLRFLRKLRDDGRDFVFKAIKKNFTIPGRRGFRVLEEVSLRRGLYIVIAYNHNRIGHAFVLKVDGKTRLMYDLEEGKPVSSAWDWINFVACIRPFVVFKSK</sequence>
<evidence type="ECO:0000259" key="4">
    <source>
        <dbReference type="PROSITE" id="PS01358"/>
    </source>
</evidence>
<keyword evidence="6" id="KW-1185">Reference proteome</keyword>
<feature type="domain" description="RanBP2-type" evidence="4">
    <location>
        <begin position="33"/>
        <end position="52"/>
    </location>
</feature>
<proteinExistence type="predicted"/>
<dbReference type="PROSITE" id="PS01358">
    <property type="entry name" value="ZF_RANBP2_1"/>
    <property type="match status" value="1"/>
</dbReference>
<comment type="caution">
    <text evidence="5">The sequence shown here is derived from an EMBL/GenBank/DDBJ whole genome shotgun (WGS) entry which is preliminary data.</text>
</comment>
<dbReference type="OrthoDB" id="115201at2759"/>
<evidence type="ECO:0000256" key="2">
    <source>
        <dbReference type="ARBA" id="ARBA00022771"/>
    </source>
</evidence>
<name>A0A9W6YH10_9STRA</name>
<protein>
    <submittedName>
        <fullName evidence="5">Unnamed protein product</fullName>
    </submittedName>
</protein>
<dbReference type="Proteomes" id="UP001165083">
    <property type="component" value="Unassembled WGS sequence"/>
</dbReference>
<dbReference type="InterPro" id="IPR001876">
    <property type="entry name" value="Znf_RanBP2"/>
</dbReference>
<keyword evidence="1" id="KW-0479">Metal-binding</keyword>
<evidence type="ECO:0000256" key="1">
    <source>
        <dbReference type="ARBA" id="ARBA00022723"/>
    </source>
</evidence>
<evidence type="ECO:0000313" key="6">
    <source>
        <dbReference type="Proteomes" id="UP001165083"/>
    </source>
</evidence>
<organism evidence="5 6">
    <name type="scientific">Phytophthora lilii</name>
    <dbReference type="NCBI Taxonomy" id="2077276"/>
    <lineage>
        <taxon>Eukaryota</taxon>
        <taxon>Sar</taxon>
        <taxon>Stramenopiles</taxon>
        <taxon>Oomycota</taxon>
        <taxon>Peronosporomycetes</taxon>
        <taxon>Peronosporales</taxon>
        <taxon>Peronosporaceae</taxon>
        <taxon>Phytophthora</taxon>
    </lineage>
</organism>
<keyword evidence="2" id="KW-0863">Zinc-finger</keyword>
<dbReference type="AlphaFoldDB" id="A0A9W6YH10"/>
<evidence type="ECO:0000256" key="3">
    <source>
        <dbReference type="ARBA" id="ARBA00022833"/>
    </source>
</evidence>
<gene>
    <name evidence="5" type="ORF">Plil01_001734400</name>
</gene>
<keyword evidence="3" id="KW-0862">Zinc</keyword>
<dbReference type="EMBL" id="BSXW01012419">
    <property type="protein sequence ID" value="GMF64558.1"/>
    <property type="molecule type" value="Genomic_DNA"/>
</dbReference>